<dbReference type="AlphaFoldDB" id="A0A1E5V0J7"/>
<reference evidence="1 2" key="1">
    <citation type="submission" date="2016-09" db="EMBL/GenBank/DDBJ databases">
        <title>The draft genome of Dichanthelium oligosanthes: A C3 panicoid grass species.</title>
        <authorList>
            <person name="Studer A.J."/>
            <person name="Schnable J.C."/>
            <person name="Brutnell T.P."/>
        </authorList>
    </citation>
    <scope>NUCLEOTIDE SEQUENCE [LARGE SCALE GENOMIC DNA]</scope>
    <source>
        <strain evidence="2">cv. Kellogg 1175</strain>
        <tissue evidence="1">Leaf</tissue>
    </source>
</reference>
<dbReference type="Proteomes" id="UP000095767">
    <property type="component" value="Unassembled WGS sequence"/>
</dbReference>
<evidence type="ECO:0000313" key="1">
    <source>
        <dbReference type="EMBL" id="OEL18525.1"/>
    </source>
</evidence>
<evidence type="ECO:0000313" key="2">
    <source>
        <dbReference type="Proteomes" id="UP000095767"/>
    </source>
</evidence>
<organism evidence="1 2">
    <name type="scientific">Dichanthelium oligosanthes</name>
    <dbReference type="NCBI Taxonomy" id="888268"/>
    <lineage>
        <taxon>Eukaryota</taxon>
        <taxon>Viridiplantae</taxon>
        <taxon>Streptophyta</taxon>
        <taxon>Embryophyta</taxon>
        <taxon>Tracheophyta</taxon>
        <taxon>Spermatophyta</taxon>
        <taxon>Magnoliopsida</taxon>
        <taxon>Liliopsida</taxon>
        <taxon>Poales</taxon>
        <taxon>Poaceae</taxon>
        <taxon>PACMAD clade</taxon>
        <taxon>Panicoideae</taxon>
        <taxon>Panicodae</taxon>
        <taxon>Paniceae</taxon>
        <taxon>Dichantheliinae</taxon>
        <taxon>Dichanthelium</taxon>
    </lineage>
</organism>
<sequence length="125" mass="14148">MALQHDLPFMQPSARNSGASFSPLPVCCPFARSVWMKINSWSGGLVEVPEQQVDVEARWASALENLSKQTRRTKAALLMYTAWNIWKERNRHIFEGQCMDAAQVEHEIKAEIMLRKMACGGPEVT</sequence>
<comment type="caution">
    <text evidence="1">The sequence shown here is derived from an EMBL/GenBank/DDBJ whole genome shotgun (WGS) entry which is preliminary data.</text>
</comment>
<proteinExistence type="predicted"/>
<dbReference type="PANTHER" id="PTHR47746:SF88">
    <property type="entry name" value="RNA-DIRECTED DNA POLYMERASE (REVERSE TRANSCRIPTASE)-RELATED FAMILY PROTEIN-RELATED"/>
    <property type="match status" value="1"/>
</dbReference>
<name>A0A1E5V0J7_9POAL</name>
<accession>A0A1E5V0J7</accession>
<gene>
    <name evidence="1" type="ORF">BAE44_0020456</name>
</gene>
<dbReference type="OrthoDB" id="688187at2759"/>
<dbReference type="PANTHER" id="PTHR47746">
    <property type="entry name" value="ZF-RVT DOMAIN-CONTAINING PROTEIN"/>
    <property type="match status" value="1"/>
</dbReference>
<dbReference type="EMBL" id="LWDX02056384">
    <property type="protein sequence ID" value="OEL18525.1"/>
    <property type="molecule type" value="Genomic_DNA"/>
</dbReference>
<protein>
    <submittedName>
        <fullName evidence="1">Uncharacterized protein</fullName>
    </submittedName>
</protein>
<keyword evidence="2" id="KW-1185">Reference proteome</keyword>